<organism evidence="1 3">
    <name type="scientific">Didymodactylos carnosus</name>
    <dbReference type="NCBI Taxonomy" id="1234261"/>
    <lineage>
        <taxon>Eukaryota</taxon>
        <taxon>Metazoa</taxon>
        <taxon>Spiralia</taxon>
        <taxon>Gnathifera</taxon>
        <taxon>Rotifera</taxon>
        <taxon>Eurotatoria</taxon>
        <taxon>Bdelloidea</taxon>
        <taxon>Philodinida</taxon>
        <taxon>Philodinidae</taxon>
        <taxon>Didymodactylos</taxon>
    </lineage>
</organism>
<proteinExistence type="predicted"/>
<keyword evidence="3" id="KW-1185">Reference proteome</keyword>
<dbReference type="EMBL" id="CAJOBC010111162">
    <property type="protein sequence ID" value="CAF4528314.1"/>
    <property type="molecule type" value="Genomic_DNA"/>
</dbReference>
<gene>
    <name evidence="1" type="ORF">GPM918_LOCUS44300</name>
    <name evidence="2" type="ORF">SRO942_LOCUS46085</name>
</gene>
<accession>A0A816D4H9</accession>
<dbReference type="AlphaFoldDB" id="A0A816D4H9"/>
<dbReference type="OrthoDB" id="9997315at2759"/>
<evidence type="ECO:0000313" key="3">
    <source>
        <dbReference type="Proteomes" id="UP000663829"/>
    </source>
</evidence>
<dbReference type="Proteomes" id="UP000681722">
    <property type="component" value="Unassembled WGS sequence"/>
</dbReference>
<evidence type="ECO:0000313" key="1">
    <source>
        <dbReference type="EMBL" id="CAF1630207.1"/>
    </source>
</evidence>
<reference evidence="1" key="1">
    <citation type="submission" date="2021-02" db="EMBL/GenBank/DDBJ databases">
        <authorList>
            <person name="Nowell W R."/>
        </authorList>
    </citation>
    <scope>NUCLEOTIDE SEQUENCE</scope>
</reference>
<evidence type="ECO:0000313" key="2">
    <source>
        <dbReference type="EMBL" id="CAF4528314.1"/>
    </source>
</evidence>
<name>A0A816D4H9_9BILA</name>
<comment type="caution">
    <text evidence="1">The sequence shown here is derived from an EMBL/GenBank/DDBJ whole genome shotgun (WGS) entry which is preliminary data.</text>
</comment>
<sequence length="233" mass="27853">MDIDDYWNREISRYSDHLTIWLDRYICRPGEYTALKNRFQNVIQPLNTLNSEEAEVDEWTTTFLDPEMLNKLKDTVYCLKPFFEIHTCLEFIYENKDKKVFFISSGSMAKFIVPQIAELPQIHGIYILRDDISCYASDWAQEYSDYIDSMFDHEDDLLMRVTIDIAKYLEKKGDDYMRLSDNAKAHNCYTWAIKLILRTRDMGNINYRQMHELLMKKLDEAERNDEIMPMPDD</sequence>
<dbReference type="EMBL" id="CAJNOQ010043381">
    <property type="protein sequence ID" value="CAF1630207.1"/>
    <property type="molecule type" value="Genomic_DNA"/>
</dbReference>
<protein>
    <submittedName>
        <fullName evidence="1">Uncharacterized protein</fullName>
    </submittedName>
</protein>
<dbReference type="Proteomes" id="UP000663829">
    <property type="component" value="Unassembled WGS sequence"/>
</dbReference>